<feature type="non-terminal residue" evidence="3">
    <location>
        <position position="1"/>
    </location>
</feature>
<evidence type="ECO:0008006" key="5">
    <source>
        <dbReference type="Google" id="ProtNLM"/>
    </source>
</evidence>
<keyword evidence="4" id="KW-1185">Reference proteome</keyword>
<comment type="caution">
    <text evidence="3">The sequence shown here is derived from an EMBL/GenBank/DDBJ whole genome shotgun (WGS) entry which is preliminary data.</text>
</comment>
<feature type="compositionally biased region" description="Low complexity" evidence="1">
    <location>
        <begin position="44"/>
        <end position="53"/>
    </location>
</feature>
<organism evidence="3 4">
    <name type="scientific">Candidula unifasciata</name>
    <dbReference type="NCBI Taxonomy" id="100452"/>
    <lineage>
        <taxon>Eukaryota</taxon>
        <taxon>Metazoa</taxon>
        <taxon>Spiralia</taxon>
        <taxon>Lophotrochozoa</taxon>
        <taxon>Mollusca</taxon>
        <taxon>Gastropoda</taxon>
        <taxon>Heterobranchia</taxon>
        <taxon>Euthyneura</taxon>
        <taxon>Panpulmonata</taxon>
        <taxon>Eupulmonata</taxon>
        <taxon>Stylommatophora</taxon>
        <taxon>Helicina</taxon>
        <taxon>Helicoidea</taxon>
        <taxon>Geomitridae</taxon>
        <taxon>Candidula</taxon>
    </lineage>
</organism>
<feature type="signal peptide" evidence="2">
    <location>
        <begin position="1"/>
        <end position="21"/>
    </location>
</feature>
<protein>
    <recommendedName>
        <fullName evidence="5">Peptidase M12B propeptide domain-containing protein</fullName>
    </recommendedName>
</protein>
<dbReference type="AlphaFoldDB" id="A0A8S4A325"/>
<name>A0A8S4A325_9EUPU</name>
<dbReference type="EMBL" id="CAJHNH020008499">
    <property type="protein sequence ID" value="CAG5136177.1"/>
    <property type="molecule type" value="Genomic_DNA"/>
</dbReference>
<feature type="chain" id="PRO_5035759764" description="Peptidase M12B propeptide domain-containing protein" evidence="2">
    <location>
        <begin position="22"/>
        <end position="175"/>
    </location>
</feature>
<accession>A0A8S4A325</accession>
<dbReference type="Proteomes" id="UP000678393">
    <property type="component" value="Unassembled WGS sequence"/>
</dbReference>
<gene>
    <name evidence="3" type="ORF">CUNI_LOCUS21735</name>
</gene>
<feature type="region of interest" description="Disordered" evidence="1">
    <location>
        <begin position="33"/>
        <end position="53"/>
    </location>
</feature>
<evidence type="ECO:0000256" key="1">
    <source>
        <dbReference type="SAM" id="MobiDB-lite"/>
    </source>
</evidence>
<proteinExistence type="predicted"/>
<evidence type="ECO:0000313" key="3">
    <source>
        <dbReference type="EMBL" id="CAG5136177.1"/>
    </source>
</evidence>
<evidence type="ECO:0000313" key="4">
    <source>
        <dbReference type="Proteomes" id="UP000678393"/>
    </source>
</evidence>
<reference evidence="3" key="1">
    <citation type="submission" date="2021-04" db="EMBL/GenBank/DDBJ databases">
        <authorList>
            <consortium name="Molecular Ecology Group"/>
        </authorList>
    </citation>
    <scope>NUCLEOTIDE SEQUENCE</scope>
</reference>
<dbReference type="OrthoDB" id="6159772at2759"/>
<keyword evidence="2" id="KW-0732">Signal</keyword>
<evidence type="ECO:0000256" key="2">
    <source>
        <dbReference type="SAM" id="SignalP"/>
    </source>
</evidence>
<sequence>MRTVLMALVVLWLCNLTVVLPVILGQQAKDNLDREKEQDSPHGNSTVSNSNNRSSHFYINNISSNISSNSSHSNRGRYKSGRFKSRTSGWYSRGDNDVLSQLVLSVSAPDLFEDITVVVTQVSEFLSPGFVIQRVQGNVSWLEEVSDQRLDCFYSGIVLEDEHGSSVAISTCDGV</sequence>